<reference evidence="5" key="2">
    <citation type="submission" date="2020-09" db="EMBL/GenBank/DDBJ databases">
        <authorList>
            <person name="Sun Q."/>
            <person name="Zhou Y."/>
        </authorList>
    </citation>
    <scope>NUCLEOTIDE SEQUENCE</scope>
    <source>
        <strain evidence="5">CGMCC 1.15758</strain>
    </source>
</reference>
<dbReference type="AlphaFoldDB" id="A0A8J2Z1G5"/>
<evidence type="ECO:0000256" key="3">
    <source>
        <dbReference type="SAM" id="Phobius"/>
    </source>
</evidence>
<protein>
    <submittedName>
        <fullName evidence="5">FMN-binding glutamate synthase family protein</fullName>
    </submittedName>
</protein>
<evidence type="ECO:0000313" key="6">
    <source>
        <dbReference type="Proteomes" id="UP000636949"/>
    </source>
</evidence>
<feature type="transmembrane region" description="Helical" evidence="3">
    <location>
        <begin position="34"/>
        <end position="50"/>
    </location>
</feature>
<dbReference type="GO" id="GO:0015930">
    <property type="term" value="F:glutamate synthase activity"/>
    <property type="evidence" value="ECO:0007669"/>
    <property type="project" value="InterPro"/>
</dbReference>
<dbReference type="InterPro" id="IPR024188">
    <property type="entry name" value="GltB"/>
</dbReference>
<feature type="transmembrane region" description="Helical" evidence="3">
    <location>
        <begin position="10"/>
        <end position="28"/>
    </location>
</feature>
<dbReference type="InterPro" id="IPR013785">
    <property type="entry name" value="Aldolase_TIM"/>
</dbReference>
<evidence type="ECO:0000256" key="2">
    <source>
        <dbReference type="PIRNR" id="PIRNR006429"/>
    </source>
</evidence>
<feature type="domain" description="Glutamate synthase" evidence="4">
    <location>
        <begin position="138"/>
        <end position="472"/>
    </location>
</feature>
<accession>A0A8J2Z1G5</accession>
<keyword evidence="3" id="KW-0472">Membrane</keyword>
<comment type="similarity">
    <text evidence="1 2">Belongs to the glutamate synthase family.</text>
</comment>
<evidence type="ECO:0000313" key="5">
    <source>
        <dbReference type="EMBL" id="GGF87131.1"/>
    </source>
</evidence>
<dbReference type="PANTHER" id="PTHR43819:SF1">
    <property type="entry name" value="ARCHAEAL-TYPE GLUTAMATE SYNTHASE [NADPH]"/>
    <property type="match status" value="1"/>
</dbReference>
<gene>
    <name evidence="5" type="ORF">GCM10010995_00630</name>
</gene>
<evidence type="ECO:0000256" key="1">
    <source>
        <dbReference type="ARBA" id="ARBA00009716"/>
    </source>
</evidence>
<dbReference type="GO" id="GO:0006537">
    <property type="term" value="P:glutamate biosynthetic process"/>
    <property type="evidence" value="ECO:0007669"/>
    <property type="project" value="InterPro"/>
</dbReference>
<dbReference type="SUPFAM" id="SSF51395">
    <property type="entry name" value="FMN-linked oxidoreductases"/>
    <property type="match status" value="1"/>
</dbReference>
<dbReference type="EMBL" id="BMJS01000001">
    <property type="protein sequence ID" value="GGF87131.1"/>
    <property type="molecule type" value="Genomic_DNA"/>
</dbReference>
<dbReference type="InterPro" id="IPR002932">
    <property type="entry name" value="Glu_synthdom"/>
</dbReference>
<keyword evidence="6" id="KW-1185">Reference proteome</keyword>
<keyword evidence="3" id="KW-1133">Transmembrane helix</keyword>
<reference evidence="5" key="1">
    <citation type="journal article" date="2014" name="Int. J. Syst. Evol. Microbiol.">
        <title>Complete genome sequence of Corynebacterium casei LMG S-19264T (=DSM 44701T), isolated from a smear-ripened cheese.</title>
        <authorList>
            <consortium name="US DOE Joint Genome Institute (JGI-PGF)"/>
            <person name="Walter F."/>
            <person name="Albersmeier A."/>
            <person name="Kalinowski J."/>
            <person name="Ruckert C."/>
        </authorList>
    </citation>
    <scope>NUCLEOTIDE SEQUENCE</scope>
    <source>
        <strain evidence="5">CGMCC 1.15758</strain>
    </source>
</reference>
<dbReference type="OrthoDB" id="9758182at2"/>
<name>A0A8J2Z1G5_9GAMM</name>
<sequence>MFHISERRKWYIGFGIVLLIILAFLALLHSKLTVGIIIIALIIVAIYDVTQKKHTILRNFPVLGHMRFILEFFRPEIQQYFVATDQSERPFDRQTRSLVYQRAKGIEDTLPFGTERDINRPGYEWVLHSLAPIHPKDVDPKFQIGNHQCTKPYISSRLNISAMSYGALSKNAIMALNKGAKLGGFCHNTGEGGLTEYHRQGGDICLQIGTGYFGFRTKDGHFDPDKFAIQAQYDDIKMIEIKLSQGAKPAHGGVLPKEKLTPEIAKIRDVPMGEDVLSPPAHTAFSTPVELCQFVQKLRELSGGKPIGFKLCIGRKTEFFSICKAMLKTQIFPDFITIDGAEGGTGAAPEEYVNHIGVPLEDALAFVHNALVGSGIREHICIIASGKTATGFDMVKRIALGADVINSARAMMLSLGCIQSKQCNRNTCPTGVATQNPRLYKALDIDDKKQRVYRFHDATVKSFTELVGAMGLRNPSELSASRVIRRIDEKTVQSLDEVYQYLKKDSLLDDNNLPTQYAKYWQQASAERF</sequence>
<dbReference type="Proteomes" id="UP000636949">
    <property type="component" value="Unassembled WGS sequence"/>
</dbReference>
<dbReference type="RefSeq" id="WP_117001321.1">
    <property type="nucleotide sequence ID" value="NZ_BMJS01000001.1"/>
</dbReference>
<dbReference type="CDD" id="cd02808">
    <property type="entry name" value="GltS_FMN"/>
    <property type="match status" value="1"/>
</dbReference>
<organism evidence="5 6">
    <name type="scientific">Cysteiniphilum litorale</name>
    <dbReference type="NCBI Taxonomy" id="2056700"/>
    <lineage>
        <taxon>Bacteria</taxon>
        <taxon>Pseudomonadati</taxon>
        <taxon>Pseudomonadota</taxon>
        <taxon>Gammaproteobacteria</taxon>
        <taxon>Thiotrichales</taxon>
        <taxon>Fastidiosibacteraceae</taxon>
        <taxon>Cysteiniphilum</taxon>
    </lineage>
</organism>
<dbReference type="Pfam" id="PF01645">
    <property type="entry name" value="Glu_synthase"/>
    <property type="match status" value="1"/>
</dbReference>
<dbReference type="PIRSF" id="PIRSF006429">
    <property type="entry name" value="GOGAT_lg_2"/>
    <property type="match status" value="1"/>
</dbReference>
<comment type="caution">
    <text evidence="5">The sequence shown here is derived from an EMBL/GenBank/DDBJ whole genome shotgun (WGS) entry which is preliminary data.</text>
</comment>
<dbReference type="Gene3D" id="3.20.20.70">
    <property type="entry name" value="Aldolase class I"/>
    <property type="match status" value="1"/>
</dbReference>
<dbReference type="PANTHER" id="PTHR43819">
    <property type="entry name" value="ARCHAEAL-TYPE GLUTAMATE SYNTHASE [NADPH]"/>
    <property type="match status" value="1"/>
</dbReference>
<dbReference type="PIRSF" id="PIRSF500060">
    <property type="entry name" value="UCP500060"/>
    <property type="match status" value="1"/>
</dbReference>
<proteinExistence type="inferred from homology"/>
<dbReference type="InterPro" id="IPR027283">
    <property type="entry name" value="YerD"/>
</dbReference>
<evidence type="ECO:0000259" key="4">
    <source>
        <dbReference type="Pfam" id="PF01645"/>
    </source>
</evidence>
<keyword evidence="3" id="KW-0812">Transmembrane</keyword>